<dbReference type="Pfam" id="PF08501">
    <property type="entry name" value="Shikimate_dh_N"/>
    <property type="match status" value="1"/>
</dbReference>
<evidence type="ECO:0000256" key="3">
    <source>
        <dbReference type="ARBA" id="ARBA00022491"/>
    </source>
</evidence>
<comment type="similarity">
    <text evidence="1">In the 2nd section; belongs to the type-I 3-dehydroquinase family.</text>
</comment>
<proteinExistence type="inferred from homology"/>
<reference evidence="10 11" key="1">
    <citation type="journal article" date="2018" name="Front. Microbiol.">
        <title>Genomic and genetic insights into a cosmopolitan fungus, Paecilomyces variotii (Eurotiales).</title>
        <authorList>
            <person name="Urquhart A.S."/>
            <person name="Mondo S.J."/>
            <person name="Makela M.R."/>
            <person name="Hane J.K."/>
            <person name="Wiebenga A."/>
            <person name="He G."/>
            <person name="Mihaltcheva S."/>
            <person name="Pangilinan J."/>
            <person name="Lipzen A."/>
            <person name="Barry K."/>
            <person name="de Vries R.P."/>
            <person name="Grigoriev I.V."/>
            <person name="Idnurm A."/>
        </authorList>
    </citation>
    <scope>NUCLEOTIDE SEQUENCE [LARGE SCALE GENOMIC DNA]</scope>
    <source>
        <strain evidence="10 11">CBS 101075</strain>
    </source>
</reference>
<feature type="region of interest" description="Disordered" evidence="7">
    <location>
        <begin position="241"/>
        <end position="267"/>
    </location>
</feature>
<evidence type="ECO:0000259" key="8">
    <source>
        <dbReference type="Pfam" id="PF01488"/>
    </source>
</evidence>
<dbReference type="SUPFAM" id="SSF51569">
    <property type="entry name" value="Aldolase"/>
    <property type="match status" value="1"/>
</dbReference>
<dbReference type="Gene3D" id="3.20.20.70">
    <property type="entry name" value="Aldolase class I"/>
    <property type="match status" value="1"/>
</dbReference>
<dbReference type="SUPFAM" id="SSF53223">
    <property type="entry name" value="Aminoacid dehydrogenase-like, N-terminal domain"/>
    <property type="match status" value="1"/>
</dbReference>
<dbReference type="InterPro" id="IPR027417">
    <property type="entry name" value="P-loop_NTPase"/>
</dbReference>
<dbReference type="PRINTS" id="PR01100">
    <property type="entry name" value="SHIKIMTKNASE"/>
</dbReference>
<protein>
    <submittedName>
        <fullName evidence="10">Quinate pathway repressor protein QutR</fullName>
    </submittedName>
</protein>
<keyword evidence="4" id="KW-0672">Quinate metabolism</keyword>
<dbReference type="Pfam" id="PF01487">
    <property type="entry name" value="DHquinase_I"/>
    <property type="match status" value="1"/>
</dbReference>
<dbReference type="InterPro" id="IPR001381">
    <property type="entry name" value="DHquinase_I"/>
</dbReference>
<evidence type="ECO:0000313" key="10">
    <source>
        <dbReference type="EMBL" id="RWQ91691.1"/>
    </source>
</evidence>
<comment type="similarity">
    <text evidence="2">In the N-terminal section; belongs to the shikimate kinase family.</text>
</comment>
<dbReference type="PANTHER" id="PTHR21090:SF27">
    <property type="entry name" value="QUINATE REPRESSOR PROTEIN"/>
    <property type="match status" value="1"/>
</dbReference>
<evidence type="ECO:0000256" key="4">
    <source>
        <dbReference type="ARBA" id="ARBA00022911"/>
    </source>
</evidence>
<feature type="domain" description="Quinate/shikimate 5-dehydrogenase/glutamyl-tRNA reductase" evidence="8">
    <location>
        <begin position="710"/>
        <end position="756"/>
    </location>
</feature>
<dbReference type="GO" id="GO:0009423">
    <property type="term" value="P:chorismate biosynthetic process"/>
    <property type="evidence" value="ECO:0007669"/>
    <property type="project" value="TreeGrafter"/>
</dbReference>
<dbReference type="InterPro" id="IPR046346">
    <property type="entry name" value="Aminoacid_DH-like_N_sf"/>
</dbReference>
<dbReference type="InterPro" id="IPR013708">
    <property type="entry name" value="Shikimate_DH-bd_N"/>
</dbReference>
<keyword evidence="11" id="KW-1185">Reference proteome</keyword>
<dbReference type="InterPro" id="IPR013785">
    <property type="entry name" value="Aldolase_TIM"/>
</dbReference>
<dbReference type="Pfam" id="PF01202">
    <property type="entry name" value="SKI"/>
    <property type="match status" value="1"/>
</dbReference>
<keyword evidence="6" id="KW-0804">Transcription</keyword>
<dbReference type="Gene3D" id="3.40.50.300">
    <property type="entry name" value="P-loop containing nucleotide triphosphate hydrolases"/>
    <property type="match status" value="1"/>
</dbReference>
<dbReference type="Gene3D" id="3.40.50.720">
    <property type="entry name" value="NAD(P)-binding Rossmann-like Domain"/>
    <property type="match status" value="1"/>
</dbReference>
<dbReference type="FunFam" id="3.40.50.300:FF:002254">
    <property type="entry name" value="Quinate pathway repressor protein QutR"/>
    <property type="match status" value="1"/>
</dbReference>
<dbReference type="PANTHER" id="PTHR21090">
    <property type="entry name" value="AROM/DEHYDROQUINATE SYNTHASE"/>
    <property type="match status" value="1"/>
</dbReference>
<sequence>MSTVVRGTKRKLEDTSEPPVRHIHSSPRAIQDEHVVGYDARNNGTRPRTAGAQVIAISDKPQPNAAHAPDRLISMSSSSAPVKAPIQTSRVFGKDASIVLIGIRGTGKSSLAVILSTATGRRLVDADRYFQQVTGLSRAAFKKERDVADYRQQESKVMAQMLAEHREGCVIVCGAASVERGGQKLLEEYAKTNPVIHVLRDAVSIQKCLKAWDTDKVSRFLEISGPLYRACSNLEFFNVSETGSEPQDSRTGTDETSESESDQRPPPFLTLKKLEQDFLRFVAFTTGNTADLRKLQAGFPLSLLPVESRSYTYAVSVPLSGLLNRNMDIEELEATTDAFEIVIDLSEGASDDHGLSSILAHKISQTMATVRRNIIVPIIYHVQSVQSANVATAAKPKLPDQAYSNLVEHGLRLAPQFLTVDLSYDDSILTRIISAKGFTKIIGHFSSDGTQIRDWDGDEYMKIYERAARIGCDLVRISQPALRMEDNFAVQRFRHRISLLPEPHPPIIAYNTGALGRLSCCFNPTLTPVTHASLISPDNIRNSPSIMARDAQQALFTSFVLDPMRFYVFGANVEFSLSPTMHNAAYKECGMPHHCKVHQADSLRNLNELVEDHNFGGASISLPYKTEAIPLLHSMSPHARAIGAINTILPIRTIREDGSIAQESDLYMEMNRAGPVRALHGDNTDWIGIRNCIRRGLSPANAVRPTTTGLVIGAGGMARAAIYSLIHLGVENIFLYNRTIANAQKLAHHYNKQDIKRTGTVMQNVKVTVHIIESLNDPWPANYKQPTIIVCSIPAHSMGDQPAPNFTMPEHWLESPTGGVLVELAYRPLNTPLQKQMRALSHRGWIALDGLDVLPEHGFAQFELFTGRRAPRRLMRTIVLKEYRGDEAQHGPRSIRWRLEEITGQST</sequence>
<name>A0A443HIM7_BYSSP</name>
<dbReference type="AlphaFoldDB" id="A0A443HIM7"/>
<dbReference type="SUPFAM" id="SSF51735">
    <property type="entry name" value="NAD(P)-binding Rossmann-fold domains"/>
    <property type="match status" value="1"/>
</dbReference>
<keyword evidence="3" id="KW-0678">Repressor</keyword>
<dbReference type="GO" id="GO:0003866">
    <property type="term" value="F:3-phosphoshikimate 1-carboxyvinyltransferase activity"/>
    <property type="evidence" value="ECO:0007669"/>
    <property type="project" value="TreeGrafter"/>
</dbReference>
<evidence type="ECO:0000259" key="9">
    <source>
        <dbReference type="Pfam" id="PF08501"/>
    </source>
</evidence>
<evidence type="ECO:0000256" key="6">
    <source>
        <dbReference type="ARBA" id="ARBA00023163"/>
    </source>
</evidence>
<dbReference type="STRING" id="264951.A0A443HIM7"/>
<accession>A0A443HIM7</accession>
<dbReference type="Pfam" id="PF01488">
    <property type="entry name" value="Shikimate_DH"/>
    <property type="match status" value="1"/>
</dbReference>
<dbReference type="FunFam" id="3.40.50.720:FF:000386">
    <property type="entry name" value="Quinate repressor protein"/>
    <property type="match status" value="1"/>
</dbReference>
<dbReference type="InterPro" id="IPR031322">
    <property type="entry name" value="Shikimate/glucono_kinase"/>
</dbReference>
<dbReference type="FunFam" id="3.40.50.10860:FF:000019">
    <property type="entry name" value="Quinate pathway repressor protein QutR"/>
    <property type="match status" value="1"/>
</dbReference>
<keyword evidence="5" id="KW-0805">Transcription regulation</keyword>
<evidence type="ECO:0000313" key="11">
    <source>
        <dbReference type="Proteomes" id="UP000283841"/>
    </source>
</evidence>
<dbReference type="Gene3D" id="3.40.50.10860">
    <property type="entry name" value="Leucine Dehydrogenase, chain A, domain 1"/>
    <property type="match status" value="1"/>
</dbReference>
<dbReference type="CDD" id="cd01065">
    <property type="entry name" value="NAD_bind_Shikimate_DH"/>
    <property type="match status" value="1"/>
</dbReference>
<dbReference type="GO" id="GO:0003855">
    <property type="term" value="F:3-dehydroquinate dehydratase activity"/>
    <property type="evidence" value="ECO:0007669"/>
    <property type="project" value="InterPro"/>
</dbReference>
<dbReference type="SUPFAM" id="SSF52540">
    <property type="entry name" value="P-loop containing nucleoside triphosphate hydrolases"/>
    <property type="match status" value="1"/>
</dbReference>
<dbReference type="RefSeq" id="XP_028481336.1">
    <property type="nucleotide sequence ID" value="XM_028631596.1"/>
</dbReference>
<gene>
    <name evidence="10" type="ORF">C8Q69DRAFT_481424</name>
</gene>
<dbReference type="GO" id="GO:0004764">
    <property type="term" value="F:shikimate 3-dehydrogenase (NADP+) activity"/>
    <property type="evidence" value="ECO:0007669"/>
    <property type="project" value="InterPro"/>
</dbReference>
<dbReference type="GeneID" id="39600873"/>
<comment type="caution">
    <text evidence="10">The sequence shown here is derived from an EMBL/GenBank/DDBJ whole genome shotgun (WGS) entry which is preliminary data.</text>
</comment>
<evidence type="ECO:0000256" key="1">
    <source>
        <dbReference type="ARBA" id="ARBA00006477"/>
    </source>
</evidence>
<dbReference type="InterPro" id="IPR036291">
    <property type="entry name" value="NAD(P)-bd_dom_sf"/>
</dbReference>
<evidence type="ECO:0000256" key="5">
    <source>
        <dbReference type="ARBA" id="ARBA00023015"/>
    </source>
</evidence>
<organism evidence="10 11">
    <name type="scientific">Byssochlamys spectabilis</name>
    <name type="common">Paecilomyces variotii</name>
    <dbReference type="NCBI Taxonomy" id="264951"/>
    <lineage>
        <taxon>Eukaryota</taxon>
        <taxon>Fungi</taxon>
        <taxon>Dikarya</taxon>
        <taxon>Ascomycota</taxon>
        <taxon>Pezizomycotina</taxon>
        <taxon>Eurotiomycetes</taxon>
        <taxon>Eurotiomycetidae</taxon>
        <taxon>Eurotiales</taxon>
        <taxon>Thermoascaceae</taxon>
        <taxon>Paecilomyces</taxon>
    </lineage>
</organism>
<evidence type="ECO:0000256" key="2">
    <source>
        <dbReference type="ARBA" id="ARBA00009349"/>
    </source>
</evidence>
<dbReference type="CDD" id="cd00502">
    <property type="entry name" value="DHQase_I"/>
    <property type="match status" value="1"/>
</dbReference>
<evidence type="ECO:0000256" key="7">
    <source>
        <dbReference type="SAM" id="MobiDB-lite"/>
    </source>
</evidence>
<feature type="domain" description="Shikimate dehydrogenase substrate binding N-terminal" evidence="9">
    <location>
        <begin position="568"/>
        <end position="648"/>
    </location>
</feature>
<dbReference type="EMBL" id="RCNU01000017">
    <property type="protein sequence ID" value="RWQ91691.1"/>
    <property type="molecule type" value="Genomic_DNA"/>
</dbReference>
<dbReference type="Proteomes" id="UP000283841">
    <property type="component" value="Unassembled WGS sequence"/>
</dbReference>
<feature type="region of interest" description="Disordered" evidence="7">
    <location>
        <begin position="1"/>
        <end position="27"/>
    </location>
</feature>
<dbReference type="VEuPathDB" id="FungiDB:C8Q69DRAFT_481424"/>
<dbReference type="InterPro" id="IPR006151">
    <property type="entry name" value="Shikm_DH/Glu-tRNA_Rdtase"/>
</dbReference>